<comment type="caution">
    <text evidence="1">The sequence shown here is derived from an EMBL/GenBank/DDBJ whole genome shotgun (WGS) entry which is preliminary data.</text>
</comment>
<dbReference type="EMBL" id="SNYR01000002">
    <property type="protein sequence ID" value="TDQ63618.1"/>
    <property type="molecule type" value="Genomic_DNA"/>
</dbReference>
<dbReference type="Proteomes" id="UP000295391">
    <property type="component" value="Unassembled WGS sequence"/>
</dbReference>
<name>A0A4R6VJE1_9HYPH</name>
<accession>A0A4R6VJE1</accession>
<dbReference type="RefSeq" id="WP_133572289.1">
    <property type="nucleotide sequence ID" value="NZ_SNYR01000002.1"/>
</dbReference>
<evidence type="ECO:0000313" key="1">
    <source>
        <dbReference type="EMBL" id="TDQ63618.1"/>
    </source>
</evidence>
<organism evidence="1 2">
    <name type="scientific">Maritalea mobilis</name>
    <dbReference type="NCBI Taxonomy" id="483324"/>
    <lineage>
        <taxon>Bacteria</taxon>
        <taxon>Pseudomonadati</taxon>
        <taxon>Pseudomonadota</taxon>
        <taxon>Alphaproteobacteria</taxon>
        <taxon>Hyphomicrobiales</taxon>
        <taxon>Devosiaceae</taxon>
        <taxon>Maritalea</taxon>
    </lineage>
</organism>
<dbReference type="AlphaFoldDB" id="A0A4R6VJE1"/>
<reference evidence="1 2" key="1">
    <citation type="submission" date="2019-03" db="EMBL/GenBank/DDBJ databases">
        <title>Genomic Encyclopedia of Type Strains, Phase III (KMG-III): the genomes of soil and plant-associated and newly described type strains.</title>
        <authorList>
            <person name="Whitman W."/>
        </authorList>
    </citation>
    <scope>NUCLEOTIDE SEQUENCE [LARGE SCALE GENOMIC DNA]</scope>
    <source>
        <strain evidence="1 2">CGMCC 1.7002</strain>
    </source>
</reference>
<sequence length="95" mass="10479">MKAKNVKIGMVVEAKGQGIFVAVDASNIDKIRFFADEYRIAAKDKQPKKCWVNIYPRNSTAGFASRKEADDAAGHTRIACLSYRRGSGLTPKDQS</sequence>
<keyword evidence="2" id="KW-1185">Reference proteome</keyword>
<evidence type="ECO:0000313" key="2">
    <source>
        <dbReference type="Proteomes" id="UP000295391"/>
    </source>
</evidence>
<gene>
    <name evidence="1" type="ORF">ATL17_1625</name>
</gene>
<proteinExistence type="predicted"/>
<protein>
    <submittedName>
        <fullName evidence="1">Uncharacterized protein</fullName>
    </submittedName>
</protein>